<dbReference type="PROSITE" id="PS51192">
    <property type="entry name" value="HELICASE_ATP_BIND_1"/>
    <property type="match status" value="1"/>
</dbReference>
<dbReference type="InterPro" id="IPR048333">
    <property type="entry name" value="HA2_WH"/>
</dbReference>
<dbReference type="EC" id="3.6.4.13" evidence="1"/>
<dbReference type="Pfam" id="PF00271">
    <property type="entry name" value="Helicase_C"/>
    <property type="match status" value="1"/>
</dbReference>
<keyword evidence="5" id="KW-0067">ATP-binding</keyword>
<dbReference type="Pfam" id="PF00270">
    <property type="entry name" value="DEAD"/>
    <property type="match status" value="1"/>
</dbReference>
<dbReference type="Pfam" id="PF04408">
    <property type="entry name" value="WHD_HA2"/>
    <property type="match status" value="1"/>
</dbReference>
<keyword evidence="3" id="KW-0378">Hydrolase</keyword>
<dbReference type="PIRSF" id="PIRSF005496">
    <property type="entry name" value="ATP_hel_hrpB"/>
    <property type="match status" value="1"/>
</dbReference>
<name>A0A448PEB3_9ACTO</name>
<evidence type="ECO:0000313" key="9">
    <source>
        <dbReference type="EMBL" id="VEI13277.1"/>
    </source>
</evidence>
<proteinExistence type="predicted"/>
<dbReference type="InterPro" id="IPR011545">
    <property type="entry name" value="DEAD/DEAH_box_helicase_dom"/>
</dbReference>
<dbReference type="EMBL" id="LR134476">
    <property type="protein sequence ID" value="VEI13277.1"/>
    <property type="molecule type" value="Genomic_DNA"/>
</dbReference>
<evidence type="ECO:0000256" key="1">
    <source>
        <dbReference type="ARBA" id="ARBA00012552"/>
    </source>
</evidence>
<gene>
    <name evidence="9" type="ORF">NCTC13354_00989</name>
</gene>
<evidence type="ECO:0000256" key="3">
    <source>
        <dbReference type="ARBA" id="ARBA00022801"/>
    </source>
</evidence>
<dbReference type="InterPro" id="IPR014001">
    <property type="entry name" value="Helicase_ATP-bd"/>
</dbReference>
<dbReference type="PANTHER" id="PTHR43519">
    <property type="entry name" value="ATP-DEPENDENT RNA HELICASE HRPB"/>
    <property type="match status" value="1"/>
</dbReference>
<dbReference type="GO" id="GO:0003676">
    <property type="term" value="F:nucleic acid binding"/>
    <property type="evidence" value="ECO:0007669"/>
    <property type="project" value="InterPro"/>
</dbReference>
<dbReference type="Gene3D" id="3.40.50.300">
    <property type="entry name" value="P-loop containing nucleotide triphosphate hydrolases"/>
    <property type="match status" value="2"/>
</dbReference>
<evidence type="ECO:0000259" key="8">
    <source>
        <dbReference type="PROSITE" id="PS51194"/>
    </source>
</evidence>
<dbReference type="GO" id="GO:0005524">
    <property type="term" value="F:ATP binding"/>
    <property type="evidence" value="ECO:0007669"/>
    <property type="project" value="UniProtKB-KW"/>
</dbReference>
<dbReference type="Proteomes" id="UP000269542">
    <property type="component" value="Chromosome"/>
</dbReference>
<dbReference type="InterPro" id="IPR001650">
    <property type="entry name" value="Helicase_C-like"/>
</dbReference>
<dbReference type="KEGG" id="tbw:NCTC13354_00989"/>
<keyword evidence="2" id="KW-0547">Nucleotide-binding</keyword>
<feature type="domain" description="Helicase C-terminal" evidence="8">
    <location>
        <begin position="248"/>
        <end position="419"/>
    </location>
</feature>
<organism evidence="9 10">
    <name type="scientific">Trueperella bialowiezensis</name>
    <dbReference type="NCBI Taxonomy" id="312285"/>
    <lineage>
        <taxon>Bacteria</taxon>
        <taxon>Bacillati</taxon>
        <taxon>Actinomycetota</taxon>
        <taxon>Actinomycetes</taxon>
        <taxon>Actinomycetales</taxon>
        <taxon>Actinomycetaceae</taxon>
        <taxon>Trueperella</taxon>
    </lineage>
</organism>
<dbReference type="SUPFAM" id="SSF52540">
    <property type="entry name" value="P-loop containing nucleoside triphosphate hydrolases"/>
    <property type="match status" value="1"/>
</dbReference>
<dbReference type="GO" id="GO:0016787">
    <property type="term" value="F:hydrolase activity"/>
    <property type="evidence" value="ECO:0007669"/>
    <property type="project" value="UniProtKB-KW"/>
</dbReference>
<dbReference type="SMART" id="SM00490">
    <property type="entry name" value="HELICc"/>
    <property type="match status" value="1"/>
</dbReference>
<keyword evidence="4 9" id="KW-0347">Helicase</keyword>
<evidence type="ECO:0000256" key="6">
    <source>
        <dbReference type="SAM" id="MobiDB-lite"/>
    </source>
</evidence>
<evidence type="ECO:0000256" key="2">
    <source>
        <dbReference type="ARBA" id="ARBA00022741"/>
    </source>
</evidence>
<dbReference type="AlphaFoldDB" id="A0A448PEB3"/>
<dbReference type="Gene3D" id="1.20.120.1080">
    <property type="match status" value="1"/>
</dbReference>
<sequence length="872" mass="91122">MTDRLIARPPDLPVAAGLADIAAQTGNVVVTAPPGSGKTTLVPPLFAKILADDAVGSASPGVLAGVVGVDRNAGGDGTTAAGAAASGAAGAAGRKVIVVQPRRVAARAAARRIAALIGEPVGRQVGFRVRGETKPGTRIEMVTPGVVLRMLHAEPDLPGVGALIIDEIHERDLDTDLVTAFALDVQETLRPDLRIVAMSATLAAEQVAELIGGTVVDVPGAIHPVEVTEKLGPRALGDVGYGITVTREFLAHVAGVVREAAARPGSTLVFLPGVGEINRVRQLLAGAPLPVMALHGQLSSRDQDAVLGSAEDRIILATAVAESSLTVPGVRTVVDSCLAREPRFDPRTGISELVTVHASRARMTQRAGRAGREGLGRAYRCLAFAPAAEFSEPEILCADVTDVLLQSAAWGNPRMDGLRLLDRPRPAAVDAAERTLRGLGAIDDDGAITAAGRALVDVPASPQLARGLIAGARAVGVDTAAGVIALLNLGVRAAGSDLAAELRGAGKNREWTAEKRRLATIATEHLGAERLGAEHLSAEAGAEHSGAGKRNTQGASLASQDEAIADVVARAYPTWIARRRGRGYLLANGAGATLPDGSPLEGSPWLAVAELSGGQGRADAVIRAAVPIEQDAALEAGADMLTERLEVEVAGTKVTGRTVRSLGAIEIASAPAKLTRQQVARARADDIANRGIGTLDWSESATRLRERMAFVRDVVGDPWPDVSDTGLAQRVDEWLTPQLGAACPDLVAGLRALLPWPEAANFDELAPERIATPMGTAKVDYSSGKPTVRLRIQEAFGWARTPELACVPVTLELLSPAQRPLAITDDLASFWAGPYKDVRADMRGRYPRHPWPEDPLRAEPTRRANKKRPRGT</sequence>
<protein>
    <recommendedName>
        <fullName evidence="1">RNA helicase</fullName>
        <ecNumber evidence="1">3.6.4.13</ecNumber>
    </recommendedName>
</protein>
<dbReference type="CDD" id="cd18791">
    <property type="entry name" value="SF2_C_RHA"/>
    <property type="match status" value="1"/>
</dbReference>
<evidence type="ECO:0000259" key="7">
    <source>
        <dbReference type="PROSITE" id="PS51192"/>
    </source>
</evidence>
<feature type="domain" description="Helicase ATP-binding" evidence="7">
    <location>
        <begin position="19"/>
        <end position="220"/>
    </location>
</feature>
<dbReference type="PROSITE" id="PS00690">
    <property type="entry name" value="DEAH_ATP_HELICASE"/>
    <property type="match status" value="1"/>
</dbReference>
<dbReference type="InterPro" id="IPR010225">
    <property type="entry name" value="HrpB"/>
</dbReference>
<feature type="region of interest" description="Disordered" evidence="6">
    <location>
        <begin position="842"/>
        <end position="872"/>
    </location>
</feature>
<keyword evidence="10" id="KW-1185">Reference proteome</keyword>
<dbReference type="InterPro" id="IPR007502">
    <property type="entry name" value="Helicase-assoc_dom"/>
</dbReference>
<dbReference type="PANTHER" id="PTHR43519:SF1">
    <property type="entry name" value="ATP-DEPENDENT RNA HELICASE HRPB"/>
    <property type="match status" value="1"/>
</dbReference>
<evidence type="ECO:0000256" key="4">
    <source>
        <dbReference type="ARBA" id="ARBA00022806"/>
    </source>
</evidence>
<dbReference type="NCBIfam" id="TIGR01970">
    <property type="entry name" value="DEAH_box_HrpB"/>
    <property type="match status" value="1"/>
</dbReference>
<accession>A0A448PEB3</accession>
<evidence type="ECO:0000313" key="10">
    <source>
        <dbReference type="Proteomes" id="UP000269542"/>
    </source>
</evidence>
<feature type="compositionally biased region" description="Basic and acidic residues" evidence="6">
    <location>
        <begin position="842"/>
        <end position="862"/>
    </location>
</feature>
<dbReference type="PROSITE" id="PS51194">
    <property type="entry name" value="HELICASE_CTER"/>
    <property type="match status" value="1"/>
</dbReference>
<dbReference type="InterPro" id="IPR027417">
    <property type="entry name" value="P-loop_NTPase"/>
</dbReference>
<feature type="compositionally biased region" description="Basic residues" evidence="6">
    <location>
        <begin position="863"/>
        <end position="872"/>
    </location>
</feature>
<reference evidence="9 10" key="1">
    <citation type="submission" date="2018-12" db="EMBL/GenBank/DDBJ databases">
        <authorList>
            <consortium name="Pathogen Informatics"/>
        </authorList>
    </citation>
    <scope>NUCLEOTIDE SEQUENCE [LARGE SCALE GENOMIC DNA]</scope>
    <source>
        <strain evidence="9 10">NCTC13354</strain>
    </source>
</reference>
<dbReference type="OrthoDB" id="9805617at2"/>
<dbReference type="GO" id="GO:0003724">
    <property type="term" value="F:RNA helicase activity"/>
    <property type="evidence" value="ECO:0007669"/>
    <property type="project" value="UniProtKB-EC"/>
</dbReference>
<dbReference type="Pfam" id="PF08482">
    <property type="entry name" value="HrpB_C"/>
    <property type="match status" value="1"/>
</dbReference>
<dbReference type="SMART" id="SM00847">
    <property type="entry name" value="HA2"/>
    <property type="match status" value="1"/>
</dbReference>
<dbReference type="RefSeq" id="WP_126416409.1">
    <property type="nucleotide sequence ID" value="NZ_LR134476.1"/>
</dbReference>
<dbReference type="InterPro" id="IPR013689">
    <property type="entry name" value="RNA_helicase_ATP-dep_HrpB_C"/>
</dbReference>
<dbReference type="InterPro" id="IPR002464">
    <property type="entry name" value="DNA/RNA_helicase_DEAH_CS"/>
</dbReference>
<evidence type="ECO:0000256" key="5">
    <source>
        <dbReference type="ARBA" id="ARBA00022840"/>
    </source>
</evidence>
<dbReference type="SMART" id="SM00487">
    <property type="entry name" value="DEXDc"/>
    <property type="match status" value="1"/>
</dbReference>